<comment type="caution">
    <text evidence="2">The sequence shown here is derived from an EMBL/GenBank/DDBJ whole genome shotgun (WGS) entry which is preliminary data.</text>
</comment>
<dbReference type="Proteomes" id="UP001596044">
    <property type="component" value="Unassembled WGS sequence"/>
</dbReference>
<sequence length="356" mass="38954">MKRNLSFPLVLIMIFMMLSTTVNAAMPTNEVVEANPLIASIKFNNNFENDADHDHLLKANGNYSFVDGILPGSKALHVESGQGNYVGTTNSLHFGDESFTVSFWYRGDTNNNQVIVSNKDFSNGSNAGWAIYTSANSVNMNYGFPNAKVKNISFGRNTFNASDWRYVTFVVDRDNMLASLYIDAYKMTETALRQGTLDTSNPLNIGCDGAGNFCGNAFDIADLMIWKGAISGEGVQANYNSYAGHAVDMNALNGAISVGNTIVAGGLGNGFSQTDFDYLKKVLNNANTVATTQKVKFYTQETINYYERELNNAIFIYQKSNKAITPADLNIADSSDPEISDNPATIRALKQIIEKP</sequence>
<accession>A0ABW0K9A6</accession>
<dbReference type="InterPro" id="IPR013320">
    <property type="entry name" value="ConA-like_dom_sf"/>
</dbReference>
<dbReference type="Pfam" id="PF13385">
    <property type="entry name" value="Laminin_G_3"/>
    <property type="match status" value="1"/>
</dbReference>
<gene>
    <name evidence="2" type="ORF">ACFPOG_17040</name>
</gene>
<reference evidence="3" key="1">
    <citation type="journal article" date="2019" name="Int. J. Syst. Evol. Microbiol.">
        <title>The Global Catalogue of Microorganisms (GCM) 10K type strain sequencing project: providing services to taxonomists for standard genome sequencing and annotation.</title>
        <authorList>
            <consortium name="The Broad Institute Genomics Platform"/>
            <consortium name="The Broad Institute Genome Sequencing Center for Infectious Disease"/>
            <person name="Wu L."/>
            <person name="Ma J."/>
        </authorList>
    </citation>
    <scope>NUCLEOTIDE SEQUENCE [LARGE SCALE GENOMIC DNA]</scope>
    <source>
        <strain evidence="3">KACC 11904</strain>
    </source>
</reference>
<dbReference type="SUPFAM" id="SSF49899">
    <property type="entry name" value="Concanavalin A-like lectins/glucanases"/>
    <property type="match status" value="1"/>
</dbReference>
<dbReference type="EMBL" id="JBHSMJ010000022">
    <property type="protein sequence ID" value="MFC5449958.1"/>
    <property type="molecule type" value="Genomic_DNA"/>
</dbReference>
<proteinExistence type="predicted"/>
<protein>
    <submittedName>
        <fullName evidence="2">LamG-like jellyroll fold domain-containing protein</fullName>
    </submittedName>
</protein>
<keyword evidence="1" id="KW-0732">Signal</keyword>
<name>A0ABW0K9A6_9BACL</name>
<evidence type="ECO:0000256" key="1">
    <source>
        <dbReference type="SAM" id="SignalP"/>
    </source>
</evidence>
<evidence type="ECO:0000313" key="2">
    <source>
        <dbReference type="EMBL" id="MFC5449958.1"/>
    </source>
</evidence>
<evidence type="ECO:0000313" key="3">
    <source>
        <dbReference type="Proteomes" id="UP001596044"/>
    </source>
</evidence>
<dbReference type="Gene3D" id="2.60.120.200">
    <property type="match status" value="1"/>
</dbReference>
<feature type="chain" id="PRO_5046242354" evidence="1">
    <location>
        <begin position="25"/>
        <end position="356"/>
    </location>
</feature>
<dbReference type="RefSeq" id="WP_270884945.1">
    <property type="nucleotide sequence ID" value="NZ_JAQFVF010000080.1"/>
</dbReference>
<keyword evidence="3" id="KW-1185">Reference proteome</keyword>
<feature type="signal peptide" evidence="1">
    <location>
        <begin position="1"/>
        <end position="24"/>
    </location>
</feature>
<organism evidence="2 3">
    <name type="scientific">Paenibacillus aestuarii</name>
    <dbReference type="NCBI Taxonomy" id="516965"/>
    <lineage>
        <taxon>Bacteria</taxon>
        <taxon>Bacillati</taxon>
        <taxon>Bacillota</taxon>
        <taxon>Bacilli</taxon>
        <taxon>Bacillales</taxon>
        <taxon>Paenibacillaceae</taxon>
        <taxon>Paenibacillus</taxon>
    </lineage>
</organism>